<dbReference type="Pfam" id="PF00005">
    <property type="entry name" value="ABC_tran"/>
    <property type="match status" value="1"/>
</dbReference>
<protein>
    <submittedName>
        <fullName evidence="14">Putative mitochondrial fe/s cluster exporter abc superfamily protein</fullName>
    </submittedName>
</protein>
<dbReference type="FunFam" id="1.20.1560.10:FF:000048">
    <property type="entry name" value="ATP-binding cassette sub-family B member 10, mitochondrial"/>
    <property type="match status" value="1"/>
</dbReference>
<keyword evidence="2 10" id="KW-0812">Transmembrane</keyword>
<dbReference type="SUPFAM" id="SSF52540">
    <property type="entry name" value="P-loop containing nucleoside triphosphate hydrolases"/>
    <property type="match status" value="1"/>
</dbReference>
<feature type="transmembrane region" description="Helical" evidence="10">
    <location>
        <begin position="227"/>
        <end position="247"/>
    </location>
</feature>
<evidence type="ECO:0000256" key="3">
    <source>
        <dbReference type="ARBA" id="ARBA00022741"/>
    </source>
</evidence>
<evidence type="ECO:0000259" key="12">
    <source>
        <dbReference type="PROSITE" id="PS50893"/>
    </source>
</evidence>
<dbReference type="SMART" id="SM00382">
    <property type="entry name" value="AAA"/>
    <property type="match status" value="1"/>
</dbReference>
<evidence type="ECO:0000256" key="4">
    <source>
        <dbReference type="ARBA" id="ARBA00022792"/>
    </source>
</evidence>
<evidence type="ECO:0000256" key="10">
    <source>
        <dbReference type="SAM" id="Phobius"/>
    </source>
</evidence>
<accession>A0A6M2E035</accession>
<evidence type="ECO:0000256" key="2">
    <source>
        <dbReference type="ARBA" id="ARBA00022692"/>
    </source>
</evidence>
<organism evidence="14">
    <name type="scientific">Xenopsylla cheopis</name>
    <name type="common">Oriental rat flea</name>
    <name type="synonym">Pulex cheopis</name>
    <dbReference type="NCBI Taxonomy" id="163159"/>
    <lineage>
        <taxon>Eukaryota</taxon>
        <taxon>Metazoa</taxon>
        <taxon>Ecdysozoa</taxon>
        <taxon>Arthropoda</taxon>
        <taxon>Hexapoda</taxon>
        <taxon>Insecta</taxon>
        <taxon>Pterygota</taxon>
        <taxon>Neoptera</taxon>
        <taxon>Endopterygota</taxon>
        <taxon>Siphonaptera</taxon>
        <taxon>Pulicidae</taxon>
        <taxon>Xenopsyllinae</taxon>
        <taxon>Xenopsylla</taxon>
    </lineage>
</organism>
<name>A0A6M2E035_XENCH</name>
<dbReference type="PANTHER" id="PTHR43394">
    <property type="entry name" value="ATP-DEPENDENT PERMEASE MDL1, MITOCHONDRIAL"/>
    <property type="match status" value="1"/>
</dbReference>
<evidence type="ECO:0000256" key="6">
    <source>
        <dbReference type="ARBA" id="ARBA00022946"/>
    </source>
</evidence>
<dbReference type="GO" id="GO:0005524">
    <property type="term" value="F:ATP binding"/>
    <property type="evidence" value="ECO:0007669"/>
    <property type="project" value="UniProtKB-KW"/>
</dbReference>
<dbReference type="GO" id="GO:0015421">
    <property type="term" value="F:ABC-type oligopeptide transporter activity"/>
    <property type="evidence" value="ECO:0007669"/>
    <property type="project" value="TreeGrafter"/>
</dbReference>
<dbReference type="GO" id="GO:0016887">
    <property type="term" value="F:ATP hydrolysis activity"/>
    <property type="evidence" value="ECO:0007669"/>
    <property type="project" value="InterPro"/>
</dbReference>
<dbReference type="CDD" id="cd18573">
    <property type="entry name" value="ABC_6TM_ABCB10_like"/>
    <property type="match status" value="1"/>
</dbReference>
<keyword evidence="3" id="KW-0547">Nucleotide-binding</keyword>
<dbReference type="PIRSF" id="PIRSF002773">
    <property type="entry name" value="ABC_prm/ATPase_B"/>
    <property type="match status" value="1"/>
</dbReference>
<evidence type="ECO:0000256" key="5">
    <source>
        <dbReference type="ARBA" id="ARBA00022840"/>
    </source>
</evidence>
<dbReference type="Gene3D" id="1.20.1560.10">
    <property type="entry name" value="ABC transporter type 1, transmembrane domain"/>
    <property type="match status" value="1"/>
</dbReference>
<evidence type="ECO:0000256" key="8">
    <source>
        <dbReference type="ARBA" id="ARBA00023128"/>
    </source>
</evidence>
<dbReference type="EMBL" id="GIIL01008126">
    <property type="protein sequence ID" value="NOV51852.1"/>
    <property type="molecule type" value="Transcribed_RNA"/>
</dbReference>
<dbReference type="PROSITE" id="PS50929">
    <property type="entry name" value="ABC_TM1F"/>
    <property type="match status" value="1"/>
</dbReference>
<keyword evidence="7 10" id="KW-1133">Transmembrane helix</keyword>
<keyword evidence="11" id="KW-0732">Signal</keyword>
<proteinExistence type="predicted"/>
<evidence type="ECO:0000256" key="9">
    <source>
        <dbReference type="ARBA" id="ARBA00023136"/>
    </source>
</evidence>
<dbReference type="FunFam" id="3.40.50.300:FF:000218">
    <property type="entry name" value="Multidrug ABC transporter ATP-binding protein"/>
    <property type="match status" value="1"/>
</dbReference>
<evidence type="ECO:0000256" key="7">
    <source>
        <dbReference type="ARBA" id="ARBA00022989"/>
    </source>
</evidence>
<feature type="chain" id="PRO_5027035851" evidence="11">
    <location>
        <begin position="23"/>
        <end position="572"/>
    </location>
</feature>
<evidence type="ECO:0000313" key="14">
    <source>
        <dbReference type="EMBL" id="NOV51852.1"/>
    </source>
</evidence>
<evidence type="ECO:0000259" key="13">
    <source>
        <dbReference type="PROSITE" id="PS50929"/>
    </source>
</evidence>
<dbReference type="InterPro" id="IPR039421">
    <property type="entry name" value="Type_1_exporter"/>
</dbReference>
<keyword evidence="9 10" id="KW-0472">Membrane</keyword>
<reference evidence="14" key="1">
    <citation type="submission" date="2020-03" db="EMBL/GenBank/DDBJ databases">
        <title>Transcriptomic Profiling of the Digestive Tract of the Rat Flea, Xenopsylla cheopis, Following Blood Feeding and Infection with Yersinia pestis.</title>
        <authorList>
            <person name="Bland D.M."/>
            <person name="Martens C.A."/>
            <person name="Virtaneva K."/>
            <person name="Kanakabandi K."/>
            <person name="Long D."/>
            <person name="Rosenke R."/>
            <person name="Saturday G.A."/>
            <person name="Hoyt F.H."/>
            <person name="Bruno D.P."/>
            <person name="Ribeiro J.M.C."/>
            <person name="Hinnebusch J."/>
        </authorList>
    </citation>
    <scope>NUCLEOTIDE SEQUENCE</scope>
</reference>
<keyword evidence="5" id="KW-0067">ATP-binding</keyword>
<feature type="signal peptide" evidence="11">
    <location>
        <begin position="1"/>
        <end position="22"/>
    </location>
</feature>
<dbReference type="PANTHER" id="PTHR43394:SF1">
    <property type="entry name" value="ATP-BINDING CASSETTE SUB-FAMILY B MEMBER 10, MITOCHONDRIAL"/>
    <property type="match status" value="1"/>
</dbReference>
<dbReference type="PROSITE" id="PS50893">
    <property type="entry name" value="ABC_TRANSPORTER_2"/>
    <property type="match status" value="1"/>
</dbReference>
<dbReference type="Gene3D" id="3.40.50.300">
    <property type="entry name" value="P-loop containing nucleotide triphosphate hydrolases"/>
    <property type="match status" value="1"/>
</dbReference>
<feature type="domain" description="ABC transmembrane type-1" evidence="13">
    <location>
        <begin position="1"/>
        <end position="288"/>
    </location>
</feature>
<dbReference type="GO" id="GO:0090374">
    <property type="term" value="P:oligopeptide export from mitochondrion"/>
    <property type="evidence" value="ECO:0007669"/>
    <property type="project" value="TreeGrafter"/>
</dbReference>
<dbReference type="InterPro" id="IPR003439">
    <property type="entry name" value="ABC_transporter-like_ATP-bd"/>
</dbReference>
<feature type="transmembrane region" description="Helical" evidence="10">
    <location>
        <begin position="147"/>
        <end position="166"/>
    </location>
</feature>
<evidence type="ECO:0000256" key="1">
    <source>
        <dbReference type="ARBA" id="ARBA00004141"/>
    </source>
</evidence>
<dbReference type="InterPro" id="IPR027417">
    <property type="entry name" value="P-loop_NTPase"/>
</dbReference>
<keyword evidence="4" id="KW-0999">Mitochondrion inner membrane</keyword>
<dbReference type="InterPro" id="IPR011527">
    <property type="entry name" value="ABC1_TM_dom"/>
</dbReference>
<dbReference type="PROSITE" id="PS00211">
    <property type="entry name" value="ABC_TRANSPORTER_1"/>
    <property type="match status" value="1"/>
</dbReference>
<keyword evidence="6" id="KW-0809">Transit peptide</keyword>
<comment type="subcellular location">
    <subcellularLocation>
        <location evidence="1">Membrane</location>
        <topology evidence="1">Multi-pass membrane protein</topology>
    </subcellularLocation>
</comment>
<dbReference type="InterPro" id="IPR017871">
    <property type="entry name" value="ABC_transporter-like_CS"/>
</dbReference>
<dbReference type="GO" id="GO:0005743">
    <property type="term" value="C:mitochondrial inner membrane"/>
    <property type="evidence" value="ECO:0007669"/>
    <property type="project" value="TreeGrafter"/>
</dbReference>
<dbReference type="AlphaFoldDB" id="A0A6M2E035"/>
<dbReference type="Pfam" id="PF00664">
    <property type="entry name" value="ABC_membrane"/>
    <property type="match status" value="1"/>
</dbReference>
<dbReference type="InterPro" id="IPR003593">
    <property type="entry name" value="AAA+_ATPase"/>
</dbReference>
<feature type="transmembrane region" description="Helical" evidence="10">
    <location>
        <begin position="46"/>
        <end position="66"/>
    </location>
</feature>
<sequence>MAAVGFLLVSSAVSMAVPFSLGKVLDIIYNSTSDMNMAREQLNKLSLILLGVFLLGGACNYARVYLMSMTALRMTQSLRSQVFSSILKQEPGWFDTRSTGALINRLSADTQLVGQSISTNLSDGLRSTAMVAAGTGMMIYTSPELSLVALTIVPPLAGIAIFYGRFVRTMTRKVQDSLAATMQVAEEKIANIRTVKIFGKELQENNFLNTKLQEVLKLGYKESLAKAGFFGFTGFSGNVMMISVLYYGGTLVADSSITIGALTSFLLYAAYIGVSIGGLTSFYSELNKGIGAAERLWEIMDRQPLLTDNGIIPEKKIVGSIKFSNLSFFYPTRPQQNVFRDFSLNLPAGKVTALVGRSGSGKSTLGSLLLGLYEPQRGDIFLDDINIKELNLNWLRNNIGAVSQEPVLFSGTIRENILYGASDPDLVTESQLQDAMKRAHVIDFTQTLPDGVNTIVGERGIMLSGGQKQRVAIARAIIKDPAILILDEATSALDTHSERLIRSALEALTIEKTRTVLVIAHRLSTVKGADCIAVLKDGTIAEKGTYDELMNKSNGFFKELVLHPDTKVDVFS</sequence>
<dbReference type="SUPFAM" id="SSF90123">
    <property type="entry name" value="ABC transporter transmembrane region"/>
    <property type="match status" value="1"/>
</dbReference>
<keyword evidence="8" id="KW-0496">Mitochondrion</keyword>
<feature type="transmembrane region" description="Helical" evidence="10">
    <location>
        <begin position="259"/>
        <end position="279"/>
    </location>
</feature>
<evidence type="ECO:0000256" key="11">
    <source>
        <dbReference type="SAM" id="SignalP"/>
    </source>
</evidence>
<feature type="domain" description="ABC transporter" evidence="12">
    <location>
        <begin position="321"/>
        <end position="562"/>
    </location>
</feature>
<dbReference type="InterPro" id="IPR036640">
    <property type="entry name" value="ABC1_TM_sf"/>
</dbReference>